<dbReference type="PANTHER" id="PTHR10622:SF11">
    <property type="entry name" value="HET-DOMAIN-CONTAINING PROTEIN"/>
    <property type="match status" value="1"/>
</dbReference>
<dbReference type="Proteomes" id="UP000800200">
    <property type="component" value="Unassembled WGS sequence"/>
</dbReference>
<dbReference type="InterPro" id="IPR010730">
    <property type="entry name" value="HET"/>
</dbReference>
<evidence type="ECO:0000259" key="1">
    <source>
        <dbReference type="Pfam" id="PF06985"/>
    </source>
</evidence>
<dbReference type="Pfam" id="PF06985">
    <property type="entry name" value="HET"/>
    <property type="match status" value="1"/>
</dbReference>
<name>A0A6A6EJW3_9PEZI</name>
<keyword evidence="3" id="KW-1185">Reference proteome</keyword>
<accession>A0A6A6EJW3</accession>
<reference evidence="2" key="1">
    <citation type="journal article" date="2020" name="Stud. Mycol.">
        <title>101 Dothideomycetes genomes: a test case for predicting lifestyles and emergence of pathogens.</title>
        <authorList>
            <person name="Haridas S."/>
            <person name="Albert R."/>
            <person name="Binder M."/>
            <person name="Bloem J."/>
            <person name="Labutti K."/>
            <person name="Salamov A."/>
            <person name="Andreopoulos B."/>
            <person name="Baker S."/>
            <person name="Barry K."/>
            <person name="Bills G."/>
            <person name="Bluhm B."/>
            <person name="Cannon C."/>
            <person name="Castanera R."/>
            <person name="Culley D."/>
            <person name="Daum C."/>
            <person name="Ezra D."/>
            <person name="Gonzalez J."/>
            <person name="Henrissat B."/>
            <person name="Kuo A."/>
            <person name="Liang C."/>
            <person name="Lipzen A."/>
            <person name="Lutzoni F."/>
            <person name="Magnuson J."/>
            <person name="Mondo S."/>
            <person name="Nolan M."/>
            <person name="Ohm R."/>
            <person name="Pangilinan J."/>
            <person name="Park H.-J."/>
            <person name="Ramirez L."/>
            <person name="Alfaro M."/>
            <person name="Sun H."/>
            <person name="Tritt A."/>
            <person name="Yoshinaga Y."/>
            <person name="Zwiers L.-H."/>
            <person name="Turgeon B."/>
            <person name="Goodwin S."/>
            <person name="Spatafora J."/>
            <person name="Crous P."/>
            <person name="Grigoriev I."/>
        </authorList>
    </citation>
    <scope>NUCLEOTIDE SEQUENCE</scope>
    <source>
        <strain evidence="2">CBS 207.26</strain>
    </source>
</reference>
<dbReference type="AlphaFoldDB" id="A0A6A6EJW3"/>
<dbReference type="EMBL" id="ML994616">
    <property type="protein sequence ID" value="KAF2191621.1"/>
    <property type="molecule type" value="Genomic_DNA"/>
</dbReference>
<dbReference type="PANTHER" id="PTHR10622">
    <property type="entry name" value="HET DOMAIN-CONTAINING PROTEIN"/>
    <property type="match status" value="1"/>
</dbReference>
<sequence length="243" mass="27887">MRLLRPEDDDKFSLTEFVGNNIPSYAILSHTWGADDEEVTFKDLVKGKGMNKTGYDKIHFCGKQAAKDGLQYFWVDTCCINKSNSTELSEAINSMFRWYHNAAKCYVYLSDVSIGGSVGNDLSSQWTWKSAFQHSRWFTRGWTLQELVAPTCVEFFAKEGERLGDRNSLVQEIHKITGIPTRALQGSPLSQFSVNERMSWAERRETKREEDTAYSLLGIFDIHMPLIYGEGRKKAMIRLQKEI</sequence>
<protein>
    <submittedName>
        <fullName evidence="2">HET-domain-containing protein</fullName>
    </submittedName>
</protein>
<evidence type="ECO:0000313" key="2">
    <source>
        <dbReference type="EMBL" id="KAF2191621.1"/>
    </source>
</evidence>
<organism evidence="2 3">
    <name type="scientific">Zopfia rhizophila CBS 207.26</name>
    <dbReference type="NCBI Taxonomy" id="1314779"/>
    <lineage>
        <taxon>Eukaryota</taxon>
        <taxon>Fungi</taxon>
        <taxon>Dikarya</taxon>
        <taxon>Ascomycota</taxon>
        <taxon>Pezizomycotina</taxon>
        <taxon>Dothideomycetes</taxon>
        <taxon>Dothideomycetes incertae sedis</taxon>
        <taxon>Zopfiaceae</taxon>
        <taxon>Zopfia</taxon>
    </lineage>
</organism>
<proteinExistence type="predicted"/>
<feature type="domain" description="Heterokaryon incompatibility" evidence="1">
    <location>
        <begin position="25"/>
        <end position="111"/>
    </location>
</feature>
<evidence type="ECO:0000313" key="3">
    <source>
        <dbReference type="Proteomes" id="UP000800200"/>
    </source>
</evidence>
<dbReference type="OrthoDB" id="674604at2759"/>
<gene>
    <name evidence="2" type="ORF">K469DRAFT_491585</name>
</gene>
<feature type="non-terminal residue" evidence="2">
    <location>
        <position position="243"/>
    </location>
</feature>